<dbReference type="PANTHER" id="PTHR43280">
    <property type="entry name" value="ARAC-FAMILY TRANSCRIPTIONAL REGULATOR"/>
    <property type="match status" value="1"/>
</dbReference>
<dbReference type="PANTHER" id="PTHR43280:SF28">
    <property type="entry name" value="HTH-TYPE TRANSCRIPTIONAL ACTIVATOR RHAS"/>
    <property type="match status" value="1"/>
</dbReference>
<evidence type="ECO:0000256" key="1">
    <source>
        <dbReference type="ARBA" id="ARBA00023015"/>
    </source>
</evidence>
<dbReference type="AlphaFoldDB" id="D3ACQ0"/>
<dbReference type="GO" id="GO:0043565">
    <property type="term" value="F:sequence-specific DNA binding"/>
    <property type="evidence" value="ECO:0007669"/>
    <property type="project" value="InterPro"/>
</dbReference>
<feature type="domain" description="HTH araC/xylS-type" evidence="4">
    <location>
        <begin position="74"/>
        <end position="172"/>
    </location>
</feature>
<evidence type="ECO:0000256" key="3">
    <source>
        <dbReference type="ARBA" id="ARBA00023163"/>
    </source>
</evidence>
<dbReference type="SUPFAM" id="SSF46689">
    <property type="entry name" value="Homeodomain-like"/>
    <property type="match status" value="2"/>
</dbReference>
<dbReference type="GO" id="GO:0003700">
    <property type="term" value="F:DNA-binding transcription factor activity"/>
    <property type="evidence" value="ECO:0007669"/>
    <property type="project" value="InterPro"/>
</dbReference>
<keyword evidence="2" id="KW-0238">DNA-binding</keyword>
<comment type="caution">
    <text evidence="5">The sequence shown here is derived from an EMBL/GenBank/DDBJ whole genome shotgun (WGS) entry which is preliminary data.</text>
</comment>
<dbReference type="Proteomes" id="UP000004968">
    <property type="component" value="Unassembled WGS sequence"/>
</dbReference>
<keyword evidence="1" id="KW-0805">Transcription regulation</keyword>
<dbReference type="InterPro" id="IPR009057">
    <property type="entry name" value="Homeodomain-like_sf"/>
</dbReference>
<dbReference type="Gene3D" id="1.10.10.60">
    <property type="entry name" value="Homeodomain-like"/>
    <property type="match status" value="2"/>
</dbReference>
<name>D3ACQ0_9FIRM</name>
<evidence type="ECO:0000259" key="4">
    <source>
        <dbReference type="PROSITE" id="PS01124"/>
    </source>
</evidence>
<accession>D3ACQ0</accession>
<dbReference type="InterPro" id="IPR018060">
    <property type="entry name" value="HTH_AraC"/>
</dbReference>
<dbReference type="Pfam" id="PF12833">
    <property type="entry name" value="HTH_18"/>
    <property type="match status" value="1"/>
</dbReference>
<reference evidence="5 6" key="1">
    <citation type="submission" date="2010-01" db="EMBL/GenBank/DDBJ databases">
        <authorList>
            <person name="Weinstock G."/>
            <person name="Sodergren E."/>
            <person name="Clifton S."/>
            <person name="Fulton L."/>
            <person name="Fulton B."/>
            <person name="Courtney L."/>
            <person name="Fronick C."/>
            <person name="Harrison M."/>
            <person name="Strong C."/>
            <person name="Farmer C."/>
            <person name="Delahaunty K."/>
            <person name="Markovic C."/>
            <person name="Hall O."/>
            <person name="Minx P."/>
            <person name="Tomlinson C."/>
            <person name="Mitreva M."/>
            <person name="Nelson J."/>
            <person name="Hou S."/>
            <person name="Wollam A."/>
            <person name="Pepin K.H."/>
            <person name="Johnson M."/>
            <person name="Bhonagiri V."/>
            <person name="Nash W.E."/>
            <person name="Warren W."/>
            <person name="Chinwalla A."/>
            <person name="Mardis E.R."/>
            <person name="Wilson R.K."/>
        </authorList>
    </citation>
    <scope>NUCLEOTIDE SEQUENCE [LARGE SCALE GENOMIC DNA]</scope>
    <source>
        <strain evidence="5 6">DSM 13479</strain>
    </source>
</reference>
<evidence type="ECO:0000313" key="6">
    <source>
        <dbReference type="Proteomes" id="UP000004968"/>
    </source>
</evidence>
<gene>
    <name evidence="5" type="ORF">CLOSTHATH_01378</name>
</gene>
<dbReference type="InterPro" id="IPR009215">
    <property type="entry name" value="TIM-br_IGPS-like"/>
</dbReference>
<sequence length="186" mass="21475">MIYAGPANTPIDMQYLYQNTKCQGYIGGSTFDRIPTERAILNTTKAFKSYGSFDEKDPMSKLLNGNWNPGDYVEFVKKYIEEHYMKEIQLRDLAVVAHVSGSYLSVKFKKEVGCSFTEYLVRFRMNKAKELFEQKKMSCKEVAAMVGYEDYAQFSRMFKKYTGIPPVEYAGKCRNDGNTVEDKREV</sequence>
<dbReference type="SMART" id="SM00342">
    <property type="entry name" value="HTH_ARAC"/>
    <property type="match status" value="1"/>
</dbReference>
<proteinExistence type="predicted"/>
<organism evidence="5 6">
    <name type="scientific">Hungatella hathewayi DSM 13479</name>
    <dbReference type="NCBI Taxonomy" id="566550"/>
    <lineage>
        <taxon>Bacteria</taxon>
        <taxon>Bacillati</taxon>
        <taxon>Bacillota</taxon>
        <taxon>Clostridia</taxon>
        <taxon>Lachnospirales</taxon>
        <taxon>Lachnospiraceae</taxon>
        <taxon>Hungatella</taxon>
    </lineage>
</organism>
<evidence type="ECO:0000256" key="2">
    <source>
        <dbReference type="ARBA" id="ARBA00023125"/>
    </source>
</evidence>
<protein>
    <submittedName>
        <fullName evidence="5">Transcriptional regulator, AraC family</fullName>
    </submittedName>
</protein>
<evidence type="ECO:0000313" key="5">
    <source>
        <dbReference type="EMBL" id="EFD00401.1"/>
    </source>
</evidence>
<dbReference type="EMBL" id="ACIO01000089">
    <property type="protein sequence ID" value="EFD00401.1"/>
    <property type="molecule type" value="Genomic_DNA"/>
</dbReference>
<dbReference type="Pfam" id="PF09370">
    <property type="entry name" value="PEP_hydrolase"/>
    <property type="match status" value="1"/>
</dbReference>
<dbReference type="PROSITE" id="PS01124">
    <property type="entry name" value="HTH_ARAC_FAMILY_2"/>
    <property type="match status" value="1"/>
</dbReference>
<dbReference type="HOGENOM" id="CLU_1452596_0_0_9"/>
<keyword evidence="3" id="KW-0804">Transcription</keyword>